<proteinExistence type="predicted"/>
<protein>
    <submittedName>
        <fullName evidence="1">Uncharacterized protein</fullName>
    </submittedName>
</protein>
<organism evidence="1 2">
    <name type="scientific">Aspergillus violaceofuscus (strain CBS 115571)</name>
    <dbReference type="NCBI Taxonomy" id="1450538"/>
    <lineage>
        <taxon>Eukaryota</taxon>
        <taxon>Fungi</taxon>
        <taxon>Dikarya</taxon>
        <taxon>Ascomycota</taxon>
        <taxon>Pezizomycotina</taxon>
        <taxon>Eurotiomycetes</taxon>
        <taxon>Eurotiomycetidae</taxon>
        <taxon>Eurotiales</taxon>
        <taxon>Aspergillaceae</taxon>
        <taxon>Aspergillus</taxon>
    </lineage>
</organism>
<name>A0A2V5HE60_ASPV1</name>
<gene>
    <name evidence="1" type="ORF">BO99DRAFT_27752</name>
</gene>
<keyword evidence="2" id="KW-1185">Reference proteome</keyword>
<dbReference type="Proteomes" id="UP000249829">
    <property type="component" value="Unassembled WGS sequence"/>
</dbReference>
<evidence type="ECO:0000313" key="1">
    <source>
        <dbReference type="EMBL" id="PYI14230.1"/>
    </source>
</evidence>
<accession>A0A2V5HE60</accession>
<evidence type="ECO:0000313" key="2">
    <source>
        <dbReference type="Proteomes" id="UP000249829"/>
    </source>
</evidence>
<sequence length="110" mass="12132">MKENFQCNNRIESIGRSLLALGSMYCTVHCSSLRLQLQLKCLGLLCVFFWVVKTVPVSHRSDTSYLSGGSCSAPGREALVGCGLALHASERPLCSRQACRLRRRGKERAS</sequence>
<dbReference type="AlphaFoldDB" id="A0A2V5HE60"/>
<dbReference type="EMBL" id="KZ825217">
    <property type="protein sequence ID" value="PYI14230.1"/>
    <property type="molecule type" value="Genomic_DNA"/>
</dbReference>
<reference evidence="1 2" key="1">
    <citation type="submission" date="2018-02" db="EMBL/GenBank/DDBJ databases">
        <title>The genomes of Aspergillus section Nigri reveals drivers in fungal speciation.</title>
        <authorList>
            <consortium name="DOE Joint Genome Institute"/>
            <person name="Vesth T.C."/>
            <person name="Nybo J."/>
            <person name="Theobald S."/>
            <person name="Brandl J."/>
            <person name="Frisvad J.C."/>
            <person name="Nielsen K.F."/>
            <person name="Lyhne E.K."/>
            <person name="Kogle M.E."/>
            <person name="Kuo A."/>
            <person name="Riley R."/>
            <person name="Clum A."/>
            <person name="Nolan M."/>
            <person name="Lipzen A."/>
            <person name="Salamov A."/>
            <person name="Henrissat B."/>
            <person name="Wiebenga A."/>
            <person name="De vries R.P."/>
            <person name="Grigoriev I.V."/>
            <person name="Mortensen U.H."/>
            <person name="Andersen M.R."/>
            <person name="Baker S.E."/>
        </authorList>
    </citation>
    <scope>NUCLEOTIDE SEQUENCE [LARGE SCALE GENOMIC DNA]</scope>
    <source>
        <strain evidence="1 2">CBS 115571</strain>
    </source>
</reference>